<keyword evidence="2" id="KW-1185">Reference proteome</keyword>
<accession>A0A3A3A8J5</accession>
<gene>
    <name evidence="1" type="ORF">PHISCL_01954</name>
</gene>
<protein>
    <submittedName>
        <fullName evidence="1">HD domain protein</fullName>
    </submittedName>
</protein>
<comment type="caution">
    <text evidence="1">The sequence shown here is derived from an EMBL/GenBank/DDBJ whole genome shotgun (WGS) entry which is preliminary data.</text>
</comment>
<dbReference type="Proteomes" id="UP000266188">
    <property type="component" value="Unassembled WGS sequence"/>
</dbReference>
<sequence>MELKDSSENVGRVGHETIGAEYLRSMGFSESVCRLVGSHVAAKRFLTAIDKSYYDSLSSASKKSLEFQGGPFEGEELDAFLRDPLRDQMVAMRRWDDAAKVEGIIDETPRAETYLGMIQRHLERSED</sequence>
<evidence type="ECO:0000313" key="2">
    <source>
        <dbReference type="Proteomes" id="UP000266188"/>
    </source>
</evidence>
<dbReference type="AlphaFoldDB" id="A0A3A3A8J5"/>
<dbReference type="PANTHER" id="PTHR40202:SF1">
    <property type="entry name" value="HD DOMAIN-CONTAINING PROTEIN"/>
    <property type="match status" value="1"/>
</dbReference>
<proteinExistence type="predicted"/>
<dbReference type="Gene3D" id="1.10.3210.10">
    <property type="entry name" value="Hypothetical protein af1432"/>
    <property type="match status" value="1"/>
</dbReference>
<dbReference type="PANTHER" id="PTHR40202">
    <property type="match status" value="1"/>
</dbReference>
<dbReference type="EMBL" id="MVGC01000040">
    <property type="protein sequence ID" value="RJE25691.1"/>
    <property type="molecule type" value="Genomic_DNA"/>
</dbReference>
<organism evidence="1 2">
    <name type="scientific">Aspergillus sclerotialis</name>
    <dbReference type="NCBI Taxonomy" id="2070753"/>
    <lineage>
        <taxon>Eukaryota</taxon>
        <taxon>Fungi</taxon>
        <taxon>Dikarya</taxon>
        <taxon>Ascomycota</taxon>
        <taxon>Pezizomycotina</taxon>
        <taxon>Eurotiomycetes</taxon>
        <taxon>Eurotiomycetidae</taxon>
        <taxon>Eurotiales</taxon>
        <taxon>Aspergillaceae</taxon>
        <taxon>Aspergillus</taxon>
        <taxon>Aspergillus subgen. Polypaecilum</taxon>
    </lineage>
</organism>
<dbReference type="InterPro" id="IPR052567">
    <property type="entry name" value="OP_Dioxygenase"/>
</dbReference>
<dbReference type="OrthoDB" id="445007at2759"/>
<reference evidence="2" key="1">
    <citation type="submission" date="2017-02" db="EMBL/GenBank/DDBJ databases">
        <authorList>
            <person name="Tafer H."/>
            <person name="Lopandic K."/>
        </authorList>
    </citation>
    <scope>NUCLEOTIDE SEQUENCE [LARGE SCALE GENOMIC DNA]</scope>
    <source>
        <strain evidence="2">CBS 366.77</strain>
    </source>
</reference>
<name>A0A3A3A8J5_9EURO</name>
<evidence type="ECO:0000313" key="1">
    <source>
        <dbReference type="EMBL" id="RJE25691.1"/>
    </source>
</evidence>